<protein>
    <submittedName>
        <fullName evidence="6">Transcriptional regulator, TetR family</fullName>
    </submittedName>
</protein>
<dbReference type="InterPro" id="IPR036271">
    <property type="entry name" value="Tet_transcr_reg_TetR-rel_C_sf"/>
</dbReference>
<accession>A0A1H6AT26</accession>
<proteinExistence type="predicted"/>
<dbReference type="GO" id="GO:0003677">
    <property type="term" value="F:DNA binding"/>
    <property type="evidence" value="ECO:0007669"/>
    <property type="project" value="UniProtKB-UniRule"/>
</dbReference>
<evidence type="ECO:0000256" key="2">
    <source>
        <dbReference type="ARBA" id="ARBA00023125"/>
    </source>
</evidence>
<dbReference type="AlphaFoldDB" id="A0A1H6AT26"/>
<gene>
    <name evidence="6" type="ORF">SAMN04488045_3159</name>
</gene>
<dbReference type="Proteomes" id="UP000236752">
    <property type="component" value="Unassembled WGS sequence"/>
</dbReference>
<evidence type="ECO:0000259" key="5">
    <source>
        <dbReference type="PROSITE" id="PS50977"/>
    </source>
</evidence>
<dbReference type="Pfam" id="PF00440">
    <property type="entry name" value="TetR_N"/>
    <property type="match status" value="1"/>
</dbReference>
<evidence type="ECO:0000313" key="6">
    <source>
        <dbReference type="EMBL" id="SEG51839.1"/>
    </source>
</evidence>
<evidence type="ECO:0000256" key="1">
    <source>
        <dbReference type="ARBA" id="ARBA00023015"/>
    </source>
</evidence>
<dbReference type="PANTHER" id="PTHR47506">
    <property type="entry name" value="TRANSCRIPTIONAL REGULATORY PROTEIN"/>
    <property type="match status" value="1"/>
</dbReference>
<dbReference type="Gene3D" id="1.10.357.10">
    <property type="entry name" value="Tetracycline Repressor, domain 2"/>
    <property type="match status" value="1"/>
</dbReference>
<dbReference type="InterPro" id="IPR011075">
    <property type="entry name" value="TetR_C"/>
</dbReference>
<dbReference type="EMBL" id="FNUZ01000005">
    <property type="protein sequence ID" value="SEG51839.1"/>
    <property type="molecule type" value="Genomic_DNA"/>
</dbReference>
<keyword evidence="3" id="KW-0804">Transcription</keyword>
<feature type="domain" description="HTH tetR-type" evidence="5">
    <location>
        <begin position="6"/>
        <end position="66"/>
    </location>
</feature>
<name>A0A1H6AT26_9RHOB</name>
<dbReference type="Pfam" id="PF16925">
    <property type="entry name" value="TetR_C_13"/>
    <property type="match status" value="1"/>
</dbReference>
<reference evidence="6 7" key="1">
    <citation type="submission" date="2016-10" db="EMBL/GenBank/DDBJ databases">
        <authorList>
            <person name="de Groot N.N."/>
        </authorList>
    </citation>
    <scope>NUCLEOTIDE SEQUENCE [LARGE SCALE GENOMIC DNA]</scope>
    <source>
        <strain evidence="6 7">DSM 26915</strain>
    </source>
</reference>
<dbReference type="PROSITE" id="PS50977">
    <property type="entry name" value="HTH_TETR_2"/>
    <property type="match status" value="1"/>
</dbReference>
<dbReference type="SUPFAM" id="SSF48498">
    <property type="entry name" value="Tetracyclin repressor-like, C-terminal domain"/>
    <property type="match status" value="1"/>
</dbReference>
<evidence type="ECO:0000313" key="7">
    <source>
        <dbReference type="Proteomes" id="UP000236752"/>
    </source>
</evidence>
<dbReference type="InterPro" id="IPR001647">
    <property type="entry name" value="HTH_TetR"/>
</dbReference>
<evidence type="ECO:0000256" key="3">
    <source>
        <dbReference type="ARBA" id="ARBA00023163"/>
    </source>
</evidence>
<feature type="DNA-binding region" description="H-T-H motif" evidence="4">
    <location>
        <begin position="29"/>
        <end position="48"/>
    </location>
</feature>
<dbReference type="Gene3D" id="1.10.10.60">
    <property type="entry name" value="Homeodomain-like"/>
    <property type="match status" value="1"/>
</dbReference>
<dbReference type="PANTHER" id="PTHR47506:SF10">
    <property type="entry name" value="TRANSCRIPTIONAL REGULATORY PROTEIN"/>
    <property type="match status" value="1"/>
</dbReference>
<dbReference type="SUPFAM" id="SSF46689">
    <property type="entry name" value="Homeodomain-like"/>
    <property type="match status" value="1"/>
</dbReference>
<dbReference type="OrthoDB" id="9779746at2"/>
<dbReference type="InterPro" id="IPR009057">
    <property type="entry name" value="Homeodomain-like_sf"/>
</dbReference>
<evidence type="ECO:0000256" key="4">
    <source>
        <dbReference type="PROSITE-ProRule" id="PRU00335"/>
    </source>
</evidence>
<keyword evidence="7" id="KW-1185">Reference proteome</keyword>
<dbReference type="RefSeq" id="WP_103911450.1">
    <property type="nucleotide sequence ID" value="NZ_FNUZ01000005.1"/>
</dbReference>
<keyword evidence="1" id="KW-0805">Transcription regulation</keyword>
<organism evidence="6 7">
    <name type="scientific">Thalassococcus halodurans</name>
    <dbReference type="NCBI Taxonomy" id="373675"/>
    <lineage>
        <taxon>Bacteria</taxon>
        <taxon>Pseudomonadati</taxon>
        <taxon>Pseudomonadota</taxon>
        <taxon>Alphaproteobacteria</taxon>
        <taxon>Rhodobacterales</taxon>
        <taxon>Roseobacteraceae</taxon>
        <taxon>Thalassococcus</taxon>
    </lineage>
</organism>
<sequence>MPRRPNYDRDDLIDRARDLFWRSGWAGTSLKDLEATLKMKPGSFYAAFGSKEALYELALEKYSEGSKATVKELVDQFGAFGALTQLPAVVVEAEGAPAKACMVSKTLLELHAQNHPLAAKAEDLLNMMEEQFTGLFRQAQADGDIDPDLDPAVLAQRYQSDLLGLRLSAERSSLDASAIAAEFAESLGRLRPAT</sequence>
<keyword evidence="2 4" id="KW-0238">DNA-binding</keyword>